<gene>
    <name evidence="2" type="ORF">EI293_01955</name>
</gene>
<dbReference type="PROSITE" id="PS51186">
    <property type="entry name" value="GNAT"/>
    <property type="match status" value="1"/>
</dbReference>
<dbReference type="RefSeq" id="WP_125435212.1">
    <property type="nucleotide sequence ID" value="NZ_RWIU01000001.1"/>
</dbReference>
<evidence type="ECO:0000259" key="1">
    <source>
        <dbReference type="PROSITE" id="PS51186"/>
    </source>
</evidence>
<dbReference type="PANTHER" id="PTHR43792">
    <property type="entry name" value="GNAT FAMILY, PUTATIVE (AFU_ORTHOLOGUE AFUA_3G00765)-RELATED-RELATED"/>
    <property type="match status" value="1"/>
</dbReference>
<dbReference type="AlphaFoldDB" id="A0A3R9N1M7"/>
<keyword evidence="2" id="KW-0808">Transferase</keyword>
<dbReference type="Proteomes" id="UP000270291">
    <property type="component" value="Unassembled WGS sequence"/>
</dbReference>
<evidence type="ECO:0000313" key="2">
    <source>
        <dbReference type="EMBL" id="RSK45963.1"/>
    </source>
</evidence>
<organism evidence="2 3">
    <name type="scientific">Hymenobacter perfusus</name>
    <dbReference type="NCBI Taxonomy" id="1236770"/>
    <lineage>
        <taxon>Bacteria</taxon>
        <taxon>Pseudomonadati</taxon>
        <taxon>Bacteroidota</taxon>
        <taxon>Cytophagia</taxon>
        <taxon>Cytophagales</taxon>
        <taxon>Hymenobacteraceae</taxon>
        <taxon>Hymenobacter</taxon>
    </lineage>
</organism>
<dbReference type="Gene3D" id="3.40.630.30">
    <property type="match status" value="1"/>
</dbReference>
<keyword evidence="3" id="KW-1185">Reference proteome</keyword>
<feature type="domain" description="N-acetyltransferase" evidence="1">
    <location>
        <begin position="20"/>
        <end position="189"/>
    </location>
</feature>
<proteinExistence type="predicted"/>
<dbReference type="EMBL" id="RWIU01000001">
    <property type="protein sequence ID" value="RSK45963.1"/>
    <property type="molecule type" value="Genomic_DNA"/>
</dbReference>
<sequence>MYAVPPLPAPAGTPIRAARLTLRPYLPSDTTDFFRLIDENRIRLRPSFPAREAAVQSPATATQTLAQFRHDWITGRLYVLGIWHQETQQYLGDISLKPNWTPPITLEIGYYLAADAEGKGYAREALAAVTAFGFEVLQAARLLIRCKATNPRSCAVAEAVGFQPLPPRPRPWPLRAFGSSDILYYCLRRPS</sequence>
<evidence type="ECO:0000313" key="3">
    <source>
        <dbReference type="Proteomes" id="UP000270291"/>
    </source>
</evidence>
<dbReference type="InterPro" id="IPR000182">
    <property type="entry name" value="GNAT_dom"/>
</dbReference>
<comment type="caution">
    <text evidence="2">The sequence shown here is derived from an EMBL/GenBank/DDBJ whole genome shotgun (WGS) entry which is preliminary data.</text>
</comment>
<dbReference type="GO" id="GO:0016747">
    <property type="term" value="F:acyltransferase activity, transferring groups other than amino-acyl groups"/>
    <property type="evidence" value="ECO:0007669"/>
    <property type="project" value="InterPro"/>
</dbReference>
<dbReference type="OrthoDB" id="9811523at2"/>
<dbReference type="InterPro" id="IPR051531">
    <property type="entry name" value="N-acetyltransferase"/>
</dbReference>
<name>A0A3R9N1M7_9BACT</name>
<dbReference type="SUPFAM" id="SSF55729">
    <property type="entry name" value="Acyl-CoA N-acyltransferases (Nat)"/>
    <property type="match status" value="1"/>
</dbReference>
<dbReference type="InterPro" id="IPR016181">
    <property type="entry name" value="Acyl_CoA_acyltransferase"/>
</dbReference>
<dbReference type="Pfam" id="PF13302">
    <property type="entry name" value="Acetyltransf_3"/>
    <property type="match status" value="1"/>
</dbReference>
<protein>
    <submittedName>
        <fullName evidence="2">N-acetyltransferase</fullName>
    </submittedName>
</protein>
<reference evidence="2 3" key="1">
    <citation type="submission" date="2018-12" db="EMBL/GenBank/DDBJ databases">
        <authorList>
            <person name="Feng G."/>
            <person name="Zhu H."/>
        </authorList>
    </citation>
    <scope>NUCLEOTIDE SEQUENCE [LARGE SCALE GENOMIC DNA]</scope>
    <source>
        <strain evidence="2 3">LMG 26000</strain>
    </source>
</reference>
<accession>A0A3R9N1M7</accession>